<dbReference type="GO" id="GO:0007165">
    <property type="term" value="P:signal transduction"/>
    <property type="evidence" value="ECO:0007669"/>
    <property type="project" value="TreeGrafter"/>
</dbReference>
<reference evidence="2" key="1">
    <citation type="journal article" date="2012" name="Nat. Genet.">
        <title>Whole-genome sequence of Schistosoma haematobium.</title>
        <authorList>
            <person name="Young N.D."/>
            <person name="Jex A.R."/>
            <person name="Li B."/>
            <person name="Liu S."/>
            <person name="Yang L."/>
            <person name="Xiong Z."/>
            <person name="Li Y."/>
            <person name="Cantacessi C."/>
            <person name="Hall R.S."/>
            <person name="Xu X."/>
            <person name="Chen F."/>
            <person name="Wu X."/>
            <person name="Zerlotini A."/>
            <person name="Oliveira G."/>
            <person name="Hofmann A."/>
            <person name="Zhang G."/>
            <person name="Fang X."/>
            <person name="Kang Y."/>
            <person name="Campbell B.E."/>
            <person name="Loukas A."/>
            <person name="Ranganathan S."/>
            <person name="Rollinson D."/>
            <person name="Rinaldi G."/>
            <person name="Brindley P.J."/>
            <person name="Yang H."/>
            <person name="Wang J."/>
            <person name="Wang J."/>
            <person name="Gasser R.B."/>
        </authorList>
    </citation>
    <scope>NUCLEOTIDE SEQUENCE [LARGE SCALE GENOMIC DNA]</scope>
</reference>
<dbReference type="STRING" id="6185.A0A094ZUH0"/>
<gene>
    <name evidence="2" type="ORF">MS3_05057</name>
</gene>
<organism evidence="2">
    <name type="scientific">Schistosoma haematobium</name>
    <name type="common">Blood fluke</name>
    <dbReference type="NCBI Taxonomy" id="6185"/>
    <lineage>
        <taxon>Eukaryota</taxon>
        <taxon>Metazoa</taxon>
        <taxon>Spiralia</taxon>
        <taxon>Lophotrochozoa</taxon>
        <taxon>Platyhelminthes</taxon>
        <taxon>Trematoda</taxon>
        <taxon>Digenea</taxon>
        <taxon>Strigeidida</taxon>
        <taxon>Schistosomatoidea</taxon>
        <taxon>Schistosomatidae</taxon>
        <taxon>Schistosoma</taxon>
    </lineage>
</organism>
<dbReference type="PANTHER" id="PTHR10165:SF103">
    <property type="entry name" value="PHOSPHOLIPID PHOSPHATASE HOMOLOG 1.2 HOMOLOG"/>
    <property type="match status" value="1"/>
</dbReference>
<feature type="transmembrane region" description="Helical" evidence="1">
    <location>
        <begin position="41"/>
        <end position="64"/>
    </location>
</feature>
<dbReference type="GO" id="GO:0006644">
    <property type="term" value="P:phospholipid metabolic process"/>
    <property type="evidence" value="ECO:0007669"/>
    <property type="project" value="InterPro"/>
</dbReference>
<sequence length="170" mass="18726">MTGILPVGHYGIPETVQEQQEARAKKSIDLYKLVTKILDFILIYPLGRFTTYFTIVVGEVIVSAKSLRKTHHRIPVVLYPIYDSLIVACFGYFATIGLTDVGKVSFGRLRPNFLDACKPSDLQTTILGFVGNFTCSSDKSSGLSLSGMAFCFNNEVTGSYTRPLTSFCMG</sequence>
<evidence type="ECO:0000313" key="2">
    <source>
        <dbReference type="EMBL" id="KGB36744.1"/>
    </source>
</evidence>
<keyword evidence="1" id="KW-0812">Transmembrane</keyword>
<dbReference type="GO" id="GO:0008195">
    <property type="term" value="F:phosphatidate phosphatase activity"/>
    <property type="evidence" value="ECO:0007669"/>
    <property type="project" value="TreeGrafter"/>
</dbReference>
<accession>A0A094ZUH0</accession>
<name>A0A094ZUH0_SCHHA</name>
<protein>
    <submittedName>
        <fullName evidence="2">Uncharacterized protein</fullName>
    </submittedName>
</protein>
<dbReference type="InterPro" id="IPR043216">
    <property type="entry name" value="PAP-like"/>
</dbReference>
<evidence type="ECO:0000256" key="1">
    <source>
        <dbReference type="SAM" id="Phobius"/>
    </source>
</evidence>
<dbReference type="EMBL" id="KL250807">
    <property type="protein sequence ID" value="KGB36744.1"/>
    <property type="molecule type" value="Genomic_DNA"/>
</dbReference>
<dbReference type="GO" id="GO:0005886">
    <property type="term" value="C:plasma membrane"/>
    <property type="evidence" value="ECO:0007669"/>
    <property type="project" value="TreeGrafter"/>
</dbReference>
<dbReference type="PANTHER" id="PTHR10165">
    <property type="entry name" value="LIPID PHOSPHATE PHOSPHATASE"/>
    <property type="match status" value="1"/>
</dbReference>
<keyword evidence="1" id="KW-0472">Membrane</keyword>
<dbReference type="AlphaFoldDB" id="A0A094ZUH0"/>
<feature type="transmembrane region" description="Helical" evidence="1">
    <location>
        <begin position="76"/>
        <end position="98"/>
    </location>
</feature>
<dbReference type="GO" id="GO:0046839">
    <property type="term" value="P:phospholipid dephosphorylation"/>
    <property type="evidence" value="ECO:0007669"/>
    <property type="project" value="TreeGrafter"/>
</dbReference>
<keyword evidence="1" id="KW-1133">Transmembrane helix</keyword>
<proteinExistence type="predicted"/>